<protein>
    <submittedName>
        <fullName evidence="1">Uncharacterized protein</fullName>
    </submittedName>
</protein>
<reference evidence="1" key="1">
    <citation type="submission" date="2002-05" db="EMBL/GenBank/DDBJ databases">
        <title>The genome sequence of Chlamydia pneumoniae TW183 and comparison with other Chlamydia strains based on whole genome sequence analysis.</title>
        <authorList>
            <person name="Geng M.M."/>
            <person name="Schuhmacher A."/>
            <person name="Muehldorfer I."/>
            <person name="Bensch K.W."/>
            <person name="Schaefer K.P."/>
            <person name="Schneider S."/>
            <person name="Pohl T."/>
            <person name="Essig A."/>
            <person name="Marre R."/>
            <person name="Melchers K."/>
        </authorList>
    </citation>
    <scope>NUCLEOTIDE SEQUENCE [LARGE SCALE GENOMIC DNA]</scope>
    <source>
        <strain evidence="1">TW-183</strain>
    </source>
</reference>
<name>A0ABM5LCC9_CHLPN</name>
<accession>A0ABM5LCC9</accession>
<dbReference type="Proteomes" id="UP000000424">
    <property type="component" value="Chromosome"/>
</dbReference>
<sequence>MEKTSGLTHDIWNPRSSWPWDSCFSIKDSPNHHLLLATRPLERFLYAYRDLFRTGP</sequence>
<evidence type="ECO:0000313" key="2">
    <source>
        <dbReference type="Proteomes" id="UP000000424"/>
    </source>
</evidence>
<dbReference type="EMBL" id="AE009440">
    <property type="protein sequence ID" value="AAP98163.1"/>
    <property type="molecule type" value="Genomic_DNA"/>
</dbReference>
<keyword evidence="2" id="KW-1185">Reference proteome</keyword>
<organism evidence="1 2">
    <name type="scientific">Chlamydia pneumoniae</name>
    <name type="common">Chlamydophila pneumoniae</name>
    <dbReference type="NCBI Taxonomy" id="83558"/>
    <lineage>
        <taxon>Bacteria</taxon>
        <taxon>Pseudomonadati</taxon>
        <taxon>Chlamydiota</taxon>
        <taxon>Chlamydiia</taxon>
        <taxon>Chlamydiales</taxon>
        <taxon>Chlamydiaceae</taxon>
        <taxon>Chlamydia/Chlamydophila group</taxon>
        <taxon>Chlamydia</taxon>
    </lineage>
</organism>
<gene>
    <name evidence="1" type="ordered locus">CpB0230</name>
</gene>
<evidence type="ECO:0000313" key="1">
    <source>
        <dbReference type="EMBL" id="AAP98163.1"/>
    </source>
</evidence>
<proteinExistence type="predicted"/>